<dbReference type="Proteomes" id="UP000466345">
    <property type="component" value="Unassembled WGS sequence"/>
</dbReference>
<evidence type="ECO:0000256" key="5">
    <source>
        <dbReference type="ARBA" id="ARBA00022679"/>
    </source>
</evidence>
<dbReference type="InterPro" id="IPR014043">
    <property type="entry name" value="Acyl_transferase_dom"/>
</dbReference>
<dbReference type="PROSITE" id="PS00012">
    <property type="entry name" value="PHOSPHOPANTETHEINE"/>
    <property type="match status" value="1"/>
</dbReference>
<evidence type="ECO:0000256" key="7">
    <source>
        <dbReference type="ARBA" id="ARBA00023268"/>
    </source>
</evidence>
<dbReference type="Pfam" id="PF00550">
    <property type="entry name" value="PP-binding"/>
    <property type="match status" value="1"/>
</dbReference>
<keyword evidence="8 13" id="KW-0012">Acyltransferase</keyword>
<keyword evidence="5 13" id="KW-0808">Transferase</keyword>
<dbReference type="InterPro" id="IPR009081">
    <property type="entry name" value="PP-bd_ACP"/>
</dbReference>
<dbReference type="InterPro" id="IPR016039">
    <property type="entry name" value="Thiolase-like"/>
</dbReference>
<comment type="caution">
    <text evidence="13">The sequence shown here is derived from an EMBL/GenBank/DDBJ whole genome shotgun (WGS) entry which is preliminary data.</text>
</comment>
<evidence type="ECO:0000259" key="10">
    <source>
        <dbReference type="PROSITE" id="PS50075"/>
    </source>
</evidence>
<dbReference type="InterPro" id="IPR036736">
    <property type="entry name" value="ACP-like_sf"/>
</dbReference>
<dbReference type="InterPro" id="IPR020841">
    <property type="entry name" value="PKS_Beta-ketoAc_synthase_dom"/>
</dbReference>
<dbReference type="SUPFAM" id="SSF51735">
    <property type="entry name" value="NAD(P)-binding Rossmann-fold domains"/>
    <property type="match status" value="2"/>
</dbReference>
<dbReference type="Pfam" id="PF08659">
    <property type="entry name" value="KR"/>
    <property type="match status" value="1"/>
</dbReference>
<dbReference type="InterPro" id="IPR014031">
    <property type="entry name" value="Ketoacyl_synth_C"/>
</dbReference>
<dbReference type="InterPro" id="IPR018201">
    <property type="entry name" value="Ketoacyl_synth_AS"/>
</dbReference>
<dbReference type="FunFam" id="3.40.47.10:FF:000019">
    <property type="entry name" value="Polyketide synthase type I"/>
    <property type="match status" value="1"/>
</dbReference>
<dbReference type="GO" id="GO:0004315">
    <property type="term" value="F:3-oxoacyl-[acyl-carrier-protein] synthase activity"/>
    <property type="evidence" value="ECO:0007669"/>
    <property type="project" value="InterPro"/>
</dbReference>
<evidence type="ECO:0000256" key="8">
    <source>
        <dbReference type="ARBA" id="ARBA00023315"/>
    </source>
</evidence>
<evidence type="ECO:0000256" key="9">
    <source>
        <dbReference type="PROSITE-ProRule" id="PRU01363"/>
    </source>
</evidence>
<evidence type="ECO:0000259" key="11">
    <source>
        <dbReference type="PROSITE" id="PS52004"/>
    </source>
</evidence>
<feature type="active site" description="Proton donor; for dehydratase activity" evidence="9">
    <location>
        <position position="1121"/>
    </location>
</feature>
<dbReference type="SUPFAM" id="SSF52151">
    <property type="entry name" value="FabD/lysophospholipase-like"/>
    <property type="match status" value="1"/>
</dbReference>
<dbReference type="PROSITE" id="PS52019">
    <property type="entry name" value="PKS_MFAS_DH"/>
    <property type="match status" value="1"/>
</dbReference>
<dbReference type="SMART" id="SM00826">
    <property type="entry name" value="PKS_DH"/>
    <property type="match status" value="1"/>
</dbReference>
<dbReference type="CDD" id="cd00833">
    <property type="entry name" value="PKS"/>
    <property type="match status" value="1"/>
</dbReference>
<keyword evidence="14" id="KW-1185">Reference proteome</keyword>
<comment type="cofactor">
    <cofactor evidence="1">
        <name>pantetheine 4'-phosphate</name>
        <dbReference type="ChEBI" id="CHEBI:47942"/>
    </cofactor>
</comment>
<evidence type="ECO:0000259" key="12">
    <source>
        <dbReference type="PROSITE" id="PS52019"/>
    </source>
</evidence>
<dbReference type="Pfam" id="PF02801">
    <property type="entry name" value="Ketoacyl-synt_C"/>
    <property type="match status" value="1"/>
</dbReference>
<comment type="pathway">
    <text evidence="2">Antibiotic biosynthesis.</text>
</comment>
<dbReference type="PROSITE" id="PS50075">
    <property type="entry name" value="CARRIER"/>
    <property type="match status" value="1"/>
</dbReference>
<dbReference type="InterPro" id="IPR001227">
    <property type="entry name" value="Ac_transferase_dom_sf"/>
</dbReference>
<evidence type="ECO:0000313" key="13">
    <source>
        <dbReference type="EMBL" id="MQY14082.1"/>
    </source>
</evidence>
<dbReference type="InterPro" id="IPR020807">
    <property type="entry name" value="PKS_DH"/>
</dbReference>
<dbReference type="InterPro" id="IPR049551">
    <property type="entry name" value="PKS_DH_C"/>
</dbReference>
<dbReference type="InterPro" id="IPR049552">
    <property type="entry name" value="PKS_DH_N"/>
</dbReference>
<name>A0A7K0CM38_9ACTN</name>
<dbReference type="SMART" id="SM00822">
    <property type="entry name" value="PKS_KR"/>
    <property type="match status" value="1"/>
</dbReference>
<dbReference type="FunFam" id="1.10.1200.10:FF:000007">
    <property type="entry name" value="Probable polyketide synthase pks17"/>
    <property type="match status" value="1"/>
</dbReference>
<keyword evidence="3" id="KW-0596">Phosphopantetheine</keyword>
<dbReference type="Gene3D" id="3.30.70.3290">
    <property type="match status" value="1"/>
</dbReference>
<feature type="region of interest" description="C-terminal hotdog fold" evidence="9">
    <location>
        <begin position="1062"/>
        <end position="1196"/>
    </location>
</feature>
<dbReference type="Pfam" id="PF14765">
    <property type="entry name" value="PS-DH"/>
    <property type="match status" value="1"/>
</dbReference>
<dbReference type="InterPro" id="IPR013968">
    <property type="entry name" value="PKS_KR"/>
</dbReference>
<dbReference type="InterPro" id="IPR042104">
    <property type="entry name" value="PKS_dehydratase_sf"/>
</dbReference>
<dbReference type="InterPro" id="IPR049900">
    <property type="entry name" value="PKS_mFAS_DH"/>
</dbReference>
<gene>
    <name evidence="13" type="primary">pikAI</name>
    <name evidence="13" type="ORF">SRB5_42430</name>
</gene>
<dbReference type="FunFam" id="3.40.366.10:FF:000002">
    <property type="entry name" value="Probable polyketide synthase 2"/>
    <property type="match status" value="1"/>
</dbReference>
<keyword evidence="7" id="KW-0511">Multifunctional enzyme</keyword>
<dbReference type="GO" id="GO:0006633">
    <property type="term" value="P:fatty acid biosynthetic process"/>
    <property type="evidence" value="ECO:0007669"/>
    <property type="project" value="InterPro"/>
</dbReference>
<dbReference type="Pfam" id="PF08990">
    <property type="entry name" value="Docking"/>
    <property type="match status" value="1"/>
</dbReference>
<dbReference type="InterPro" id="IPR006162">
    <property type="entry name" value="Ppantetheine_attach_site"/>
</dbReference>
<keyword evidence="4" id="KW-0597">Phosphoprotein</keyword>
<dbReference type="InterPro" id="IPR015083">
    <property type="entry name" value="NorB/c/GfsB-D-like_docking"/>
</dbReference>
<dbReference type="Pfam" id="PF22953">
    <property type="entry name" value="SpnB_Rossmann"/>
    <property type="match status" value="1"/>
</dbReference>
<dbReference type="InterPro" id="IPR016036">
    <property type="entry name" value="Malonyl_transacylase_ACP-bd"/>
</dbReference>
<dbReference type="SMART" id="SM01294">
    <property type="entry name" value="PKS_PP_betabranch"/>
    <property type="match status" value="1"/>
</dbReference>
<evidence type="ECO:0000256" key="2">
    <source>
        <dbReference type="ARBA" id="ARBA00004792"/>
    </source>
</evidence>
<feature type="active site" description="Proton acceptor; for dehydratase activity" evidence="9">
    <location>
        <position position="958"/>
    </location>
</feature>
<dbReference type="InterPro" id="IPR032821">
    <property type="entry name" value="PKS_assoc"/>
</dbReference>
<evidence type="ECO:0000313" key="14">
    <source>
        <dbReference type="Proteomes" id="UP000466345"/>
    </source>
</evidence>
<feature type="region of interest" description="N-terminal hotdog fold" evidence="9">
    <location>
        <begin position="926"/>
        <end position="1049"/>
    </location>
</feature>
<dbReference type="InterPro" id="IPR016035">
    <property type="entry name" value="Acyl_Trfase/lysoPLipase"/>
</dbReference>
<dbReference type="GO" id="GO:0004312">
    <property type="term" value="F:fatty acid synthase activity"/>
    <property type="evidence" value="ECO:0007669"/>
    <property type="project" value="TreeGrafter"/>
</dbReference>
<protein>
    <submittedName>
        <fullName evidence="13">Narbonolide/10-deoxymethynolide synthase PikA1, modules 1 and 2</fullName>
        <ecNumber evidence="13">2.3.1.239</ecNumber>
    </submittedName>
</protein>
<dbReference type="InterPro" id="IPR050091">
    <property type="entry name" value="PKS_NRPS_Biosynth_Enz"/>
</dbReference>
<keyword evidence="6" id="KW-0045">Antibiotic biosynthesis</keyword>
<dbReference type="Pfam" id="PF00109">
    <property type="entry name" value="ketoacyl-synt"/>
    <property type="match status" value="1"/>
</dbReference>
<dbReference type="PROSITE" id="PS52004">
    <property type="entry name" value="KS3_2"/>
    <property type="match status" value="1"/>
</dbReference>
<evidence type="ECO:0000256" key="6">
    <source>
        <dbReference type="ARBA" id="ARBA00023194"/>
    </source>
</evidence>
<feature type="domain" description="Ketosynthase family 3 (KS3)" evidence="11">
    <location>
        <begin position="49"/>
        <end position="466"/>
    </location>
</feature>
<reference evidence="13 14" key="1">
    <citation type="submission" date="2019-10" db="EMBL/GenBank/DDBJ databases">
        <title>Streptomyces smaragdinus sp. nov. and Streptomyces fabii sp. nov., isolated from the gut of fungus growing-termite Macrotermes natalensis.</title>
        <authorList>
            <person name="Schwitalla J."/>
            <person name="Benndorf R."/>
            <person name="Martin K."/>
            <person name="De Beer W."/>
            <person name="Kaster A.-K."/>
            <person name="Vollmers J."/>
            <person name="Poulsen M."/>
            <person name="Beemelmanns C."/>
        </authorList>
    </citation>
    <scope>NUCLEOTIDE SEQUENCE [LARGE SCALE GENOMIC DNA]</scope>
    <source>
        <strain evidence="13 14">RB5</strain>
    </source>
</reference>
<dbReference type="Gene3D" id="3.40.366.10">
    <property type="entry name" value="Malonyl-Coenzyme A Acyl Carrier Protein, domain 2"/>
    <property type="match status" value="1"/>
</dbReference>
<dbReference type="InterPro" id="IPR020806">
    <property type="entry name" value="PKS_PP-bd"/>
</dbReference>
<dbReference type="Pfam" id="PF00698">
    <property type="entry name" value="Acyl_transf_1"/>
    <property type="match status" value="1"/>
</dbReference>
<evidence type="ECO:0000256" key="3">
    <source>
        <dbReference type="ARBA" id="ARBA00022450"/>
    </source>
</evidence>
<dbReference type="Gene3D" id="3.40.47.10">
    <property type="match status" value="1"/>
</dbReference>
<dbReference type="InterPro" id="IPR036291">
    <property type="entry name" value="NAD(P)-bd_dom_sf"/>
</dbReference>
<feature type="domain" description="PKS/mFAS DH" evidence="12">
    <location>
        <begin position="926"/>
        <end position="1196"/>
    </location>
</feature>
<dbReference type="InterPro" id="IPR057326">
    <property type="entry name" value="KR_dom"/>
</dbReference>
<organism evidence="13 14">
    <name type="scientific">Streptomyces smaragdinus</name>
    <dbReference type="NCBI Taxonomy" id="2585196"/>
    <lineage>
        <taxon>Bacteria</taxon>
        <taxon>Bacillati</taxon>
        <taxon>Actinomycetota</taxon>
        <taxon>Actinomycetes</taxon>
        <taxon>Kitasatosporales</taxon>
        <taxon>Streptomycetaceae</taxon>
        <taxon>Streptomyces</taxon>
    </lineage>
</organism>
<evidence type="ECO:0000256" key="1">
    <source>
        <dbReference type="ARBA" id="ARBA00001957"/>
    </source>
</evidence>
<dbReference type="EMBL" id="WEGJ01000018">
    <property type="protein sequence ID" value="MQY14082.1"/>
    <property type="molecule type" value="Genomic_DNA"/>
</dbReference>
<dbReference type="SMART" id="SM00825">
    <property type="entry name" value="PKS_KS"/>
    <property type="match status" value="1"/>
</dbReference>
<dbReference type="PANTHER" id="PTHR43775">
    <property type="entry name" value="FATTY ACID SYNTHASE"/>
    <property type="match status" value="1"/>
</dbReference>
<dbReference type="InterPro" id="IPR014030">
    <property type="entry name" value="Ketoacyl_synth_N"/>
</dbReference>
<dbReference type="SMART" id="SM00823">
    <property type="entry name" value="PKS_PP"/>
    <property type="match status" value="1"/>
</dbReference>
<dbReference type="Pfam" id="PF21089">
    <property type="entry name" value="PKS_DH_N"/>
    <property type="match status" value="1"/>
</dbReference>
<dbReference type="SUPFAM" id="SSF47336">
    <property type="entry name" value="ACP-like"/>
    <property type="match status" value="1"/>
</dbReference>
<dbReference type="SUPFAM" id="SSF53901">
    <property type="entry name" value="Thiolase-like"/>
    <property type="match status" value="1"/>
</dbReference>
<proteinExistence type="predicted"/>
<dbReference type="SUPFAM" id="SSF55048">
    <property type="entry name" value="Probable ACP-binding domain of malonyl-CoA ACP transacylase"/>
    <property type="match status" value="1"/>
</dbReference>
<dbReference type="InterPro" id="IPR055123">
    <property type="entry name" value="SpnB-like_Rossmann"/>
</dbReference>
<dbReference type="Gene3D" id="1.10.1200.10">
    <property type="entry name" value="ACP-like"/>
    <property type="match status" value="1"/>
</dbReference>
<dbReference type="GO" id="GO:0033068">
    <property type="term" value="P:macrolide biosynthetic process"/>
    <property type="evidence" value="ECO:0007669"/>
    <property type="project" value="UniProtKB-ARBA"/>
</dbReference>
<accession>A0A7K0CM38</accession>
<dbReference type="SMART" id="SM00827">
    <property type="entry name" value="PKS_AT"/>
    <property type="match status" value="1"/>
</dbReference>
<dbReference type="PROSITE" id="PS00606">
    <property type="entry name" value="KS3_1"/>
    <property type="match status" value="1"/>
</dbReference>
<dbReference type="GO" id="GO:0031177">
    <property type="term" value="F:phosphopantetheine binding"/>
    <property type="evidence" value="ECO:0007669"/>
    <property type="project" value="InterPro"/>
</dbReference>
<feature type="domain" description="Carrier" evidence="10">
    <location>
        <begin position="1615"/>
        <end position="1690"/>
    </location>
</feature>
<evidence type="ECO:0000256" key="4">
    <source>
        <dbReference type="ARBA" id="ARBA00022553"/>
    </source>
</evidence>
<dbReference type="Gene3D" id="3.10.129.110">
    <property type="entry name" value="Polyketide synthase dehydratase"/>
    <property type="match status" value="1"/>
</dbReference>
<dbReference type="PANTHER" id="PTHR43775:SF51">
    <property type="entry name" value="INACTIVE PHENOLPHTHIOCEROL SYNTHESIS POLYKETIDE SYNTHASE TYPE I PKS1-RELATED"/>
    <property type="match status" value="1"/>
</dbReference>
<sequence>MSRHGFGLKEKVSVSNEQRLLDYLKRATSELRETRRRLAEAESRSPYSTDPVVVVGMGCRYPGGVTSPETLWRLVREGTDAISGFPTDRGWDPDVYDPEPGTPGRTYAREGGFLHDAPEFDAAFFGIGPNEALTMDPQERLLLEVTWEACERAGIDPATLKGTPTGVFAGVMYHDYALGREPGSTSGGSVVSGRVSYTLGLEGPAVSIDTACSSSLVALHLAAGSLRRGECSLAVAGGVTVMATPEMFVYFSSQRGIAPDGRSKSFGAGADGVACSEGAGVVLLERLSDARANGHPVLGVIRGSALNQDGASNGLTAPNGPAQQRVIRAALDDAGLTVTDVDAVEAHGTGTTLGDPIEAQALLETYGQGREDGRPLWLGSVKSNMGHAQAASGIAGIMKMILALRHELLPRTLHADPPSGQVDWDSGAVELLTGEQPWPYDPERPRRAGVSSFGISGTNAHIIVEQPPTDDEPGDTGTLPPAAVPWLLSGRTPEALAAQARRLLPVAEQHDPVDVGFSLATTRSVLTHRACVVGGDRARLLAGLTAVAQGRGDGGVVRGAGRRGGRTAFLFTGQGAQRLGMGRALHAAFPVFAEAFDEAAAALDAELPRPLREVVWGDDAGALHETGNAQPALFAVEVALHRLIRSFGIRPDVLVGHSVGELAAAHAAGVLSLADAARLVAARGRLMQALPEGGAMVAVQASEEEVSPLLSEAISLAAVNSPASVVVSGDETEALAIGEHFKAQGRKTTRLSVSHAFHSPLMEPMLEEFRQVAESVRYAEPRTPAISTVTGEPADWTDPGYWVRQIREPVRFAAAVRRLEDDNVRTFVEIGPDAVLAALAEQSLRSDETVLVPTQRKDRDEPEAFVTALAGLHAAGSAVDWRAFFAGSGARRIDLPTYAFQRDRYWAEATTASADPAAAGVDPVTHPLIGAAVPAPDDAALVLTGRFALAEQEWLAGHDVLAAPVLPGAGLAELAALAGERTGCPVVRELTVEKPLVLPERATLLLRVVAEPAAADGTRELSVHARPDTPGAAWLRFASGVLDEAAAPPPADTGGQWPPPDADPVALGDVRERLRARGHRQGTAFRVLRAAWRRGEELFAEASLPEGVTPGGFLVHPALLDAALQLQLVTGSGTVPLQQSRWRGLTVRRTTATSVLLHLVRTPAGGWALTVTDPDGKPLLSAESVESRPITAEQLSTLHSGELLRPHLVPAAASAAPPAILARTGADPYGIGLPDAADLPGAGVLVYCPAARDSAQAVEEVRRALLAQLEGGDEPPRLAVLTADPAVQGLVRSAQAEHPGRYVLLGCDTSPESYAALPVALAGGVDEVAVREGAVLLPRLTAAAPATPRPDLAGGTVLLTATGDATRTVTLLARHLATGHGVRRLLLAGMPDPGLAAELAALGVKSRHTDVDLTDRDAVSALLAGVPAEQPLSAVLHVCGQAPETGEPADAVRAAVAALGHLNSFTEGTGLAAFVAVTGTTGYLPGPGNPCAAAAAGAVHGLIAQRAAKRLPAVAVALGPVSDAADSTEGERSAAMTPGEVLMLFDDALRAGVPSVLARRLDRAALRERPDEAPALLRSLVRGATTGGRVAAGADEDAEALRLKLSGLTPDERRRTLLTLVRTHVAAVLGHAGTAVVEPDLAFRDMGFDSLAAVELRRRLSAATRCQLPATLIFDYPTPRAAAAFLDERMESAADDATAAALAELDRVERMLAGFPADSQEQVGARLDTVTQRLDAMLRRWRDAHPAGEQDAGAGPDPVADLETVSDDELFDVLDGELGL</sequence>
<dbReference type="EC" id="2.3.1.239" evidence="13"/>
<dbReference type="Pfam" id="PF16197">
    <property type="entry name" value="KAsynt_C_assoc"/>
    <property type="match status" value="1"/>
</dbReference>
<dbReference type="Gene3D" id="3.40.50.720">
    <property type="entry name" value="NAD(P)-binding Rossmann-like Domain"/>
    <property type="match status" value="1"/>
</dbReference>